<dbReference type="PANTHER" id="PTHR28047">
    <property type="entry name" value="PROTEIN DCG1"/>
    <property type="match status" value="1"/>
</dbReference>
<evidence type="ECO:0000256" key="1">
    <source>
        <dbReference type="ARBA" id="ARBA00038414"/>
    </source>
</evidence>
<evidence type="ECO:0000313" key="3">
    <source>
        <dbReference type="EMBL" id="KAF3004422.1"/>
    </source>
</evidence>
<dbReference type="EMBL" id="SWKU01000008">
    <property type="protein sequence ID" value="KAF3004422.1"/>
    <property type="molecule type" value="Genomic_DNA"/>
</dbReference>
<protein>
    <recommendedName>
        <fullName evidence="5">Hydantoin racemase</fullName>
    </recommendedName>
</protein>
<evidence type="ECO:0000256" key="2">
    <source>
        <dbReference type="SAM" id="MobiDB-lite"/>
    </source>
</evidence>
<dbReference type="PANTHER" id="PTHR28047:SF6">
    <property type="entry name" value="CN HYDROLASE DOMAIN-CONTAINING PROTEIN"/>
    <property type="match status" value="1"/>
</dbReference>
<dbReference type="InterPro" id="IPR052186">
    <property type="entry name" value="Hydantoin_racemase-like"/>
</dbReference>
<evidence type="ECO:0008006" key="5">
    <source>
        <dbReference type="Google" id="ProtNLM"/>
    </source>
</evidence>
<dbReference type="Gene3D" id="3.40.50.12500">
    <property type="match status" value="1"/>
</dbReference>
<dbReference type="InterPro" id="IPR001920">
    <property type="entry name" value="Asp/Glu_race"/>
</dbReference>
<dbReference type="SUPFAM" id="SSF53681">
    <property type="entry name" value="Aspartate/glutamate racemase"/>
    <property type="match status" value="1"/>
</dbReference>
<comment type="caution">
    <text evidence="3">The sequence shown here is derived from an EMBL/GenBank/DDBJ whole genome shotgun (WGS) entry which is preliminary data.</text>
</comment>
<dbReference type="AlphaFoldDB" id="A0A9P4THM8"/>
<name>A0A9P4THM8_CURKU</name>
<comment type="similarity">
    <text evidence="1">Belongs to the HyuE racemase family.</text>
</comment>
<dbReference type="InterPro" id="IPR053714">
    <property type="entry name" value="Iso_Racemase_Enz_sf"/>
</dbReference>
<sequence length="293" mass="30378">MSQKGIPFDIPTTSSSSNNSQQQQQQLSTRPLRSNSIVKTPASRGAQASPRQIRILLCNPSSRESTTRACVDTVLPTLSSNVVLVGCTALEPAPSAVEGKFDEVMSAAVAVQGILQHASGFDAFLVASFGEHALVGMLREELTQPVVGIMEGGLFAARSLGRRFGIVCAGERARVGIEDAVRGMGFGGFCVGVRGCGMGEAGREKAEVLRIAGQVAKEMVGDGADVVLLGCVGVSGLKEAIEGAVGDDVQVVDGVVAGVHHLIGLCRMGAKTAKKGAYASSAAARQRRGQDWL</sequence>
<gene>
    <name evidence="3" type="ORF">E8E13_010367</name>
</gene>
<reference evidence="3" key="1">
    <citation type="submission" date="2019-04" db="EMBL/GenBank/DDBJ databases">
        <title>Sequencing of skin fungus with MAO and IRED activity.</title>
        <authorList>
            <person name="Marsaioli A.J."/>
            <person name="Bonatto J.M.C."/>
            <person name="Reis Junior O."/>
        </authorList>
    </citation>
    <scope>NUCLEOTIDE SEQUENCE</scope>
    <source>
        <strain evidence="3">30M1</strain>
    </source>
</reference>
<feature type="compositionally biased region" description="Low complexity" evidence="2">
    <location>
        <begin position="11"/>
        <end position="34"/>
    </location>
</feature>
<keyword evidence="4" id="KW-1185">Reference proteome</keyword>
<evidence type="ECO:0000313" key="4">
    <source>
        <dbReference type="Proteomes" id="UP000801428"/>
    </source>
</evidence>
<dbReference type="Pfam" id="PF01177">
    <property type="entry name" value="Asp_Glu_race"/>
    <property type="match status" value="1"/>
</dbReference>
<dbReference type="OrthoDB" id="412018at2759"/>
<dbReference type="InterPro" id="IPR015942">
    <property type="entry name" value="Asp/Glu/hydantoin_racemase"/>
</dbReference>
<accession>A0A9P4THM8</accession>
<proteinExistence type="inferred from homology"/>
<dbReference type="Proteomes" id="UP000801428">
    <property type="component" value="Unassembled WGS sequence"/>
</dbReference>
<organism evidence="3 4">
    <name type="scientific">Curvularia kusanoi</name>
    <name type="common">Cochliobolus kusanoi</name>
    <dbReference type="NCBI Taxonomy" id="90978"/>
    <lineage>
        <taxon>Eukaryota</taxon>
        <taxon>Fungi</taxon>
        <taxon>Dikarya</taxon>
        <taxon>Ascomycota</taxon>
        <taxon>Pezizomycotina</taxon>
        <taxon>Dothideomycetes</taxon>
        <taxon>Pleosporomycetidae</taxon>
        <taxon>Pleosporales</taxon>
        <taxon>Pleosporineae</taxon>
        <taxon>Pleosporaceae</taxon>
        <taxon>Curvularia</taxon>
    </lineage>
</organism>
<feature type="region of interest" description="Disordered" evidence="2">
    <location>
        <begin position="1"/>
        <end position="48"/>
    </location>
</feature>
<dbReference type="GO" id="GO:0047661">
    <property type="term" value="F:amino-acid racemase activity"/>
    <property type="evidence" value="ECO:0007669"/>
    <property type="project" value="InterPro"/>
</dbReference>